<dbReference type="AlphaFoldDB" id="A0A4R2H9T4"/>
<evidence type="ECO:0000313" key="3">
    <source>
        <dbReference type="EMBL" id="GGE62538.1"/>
    </source>
</evidence>
<dbReference type="EMBL" id="SLWO01000005">
    <property type="protein sequence ID" value="TCO23778.1"/>
    <property type="molecule type" value="Genomic_DNA"/>
</dbReference>
<sequence length="329" mass="37907">MYSMPKFILTFFTIIWLANFASAQEIPAPVDSVKVVNQYKFKRYRLDSATLARQKAVTDSILSHTWIIPDSMINKNAMMDSVQKEFLFPKLDFQGWQKKYAQFKKKANPYQLGKQIPKGNVGLLGFIFAMLIIFAVLKNAFSKQLSAIVQSFFSNRILNNINKEDNLFSSWPFLLLFIQFGFILGMFFFLVAQYYDMYQAKHGFKFFFTISLTIIVFYALKLLILRFIGYLFNVQKPVGEYISILYLSYFNASLLFIPLVVAFALSPLKYGVVYIALAFLLLGVIFAFQLLRAGITILSNNKFSKMHLILYFCALEICPILILIKTIGL</sequence>
<evidence type="ECO:0000256" key="1">
    <source>
        <dbReference type="SAM" id="Phobius"/>
    </source>
</evidence>
<reference evidence="4 5" key="3">
    <citation type="submission" date="2019-03" db="EMBL/GenBank/DDBJ databases">
        <title>Genomic Encyclopedia of Type Strains, Phase IV (KMG-IV): sequencing the most valuable type-strain genomes for metagenomic binning, comparative biology and taxonomic classification.</title>
        <authorList>
            <person name="Goeker M."/>
        </authorList>
    </citation>
    <scope>NUCLEOTIDE SEQUENCE [LARGE SCALE GENOMIC DNA]</scope>
    <source>
        <strain evidence="4 5">DSM 103236</strain>
    </source>
</reference>
<feature type="transmembrane region" description="Helical" evidence="1">
    <location>
        <begin position="308"/>
        <end position="328"/>
    </location>
</feature>
<keyword evidence="1" id="KW-0812">Transmembrane</keyword>
<name>A0A4R2H9T4_9SPHI</name>
<feature type="transmembrane region" description="Helical" evidence="1">
    <location>
        <begin position="244"/>
        <end position="265"/>
    </location>
</feature>
<reference evidence="3" key="4">
    <citation type="submission" date="2024-05" db="EMBL/GenBank/DDBJ databases">
        <authorList>
            <person name="Sun Q."/>
            <person name="Zhou Y."/>
        </authorList>
    </citation>
    <scope>NUCLEOTIDE SEQUENCE</scope>
    <source>
        <strain evidence="3">CGMCC 1.15644</strain>
    </source>
</reference>
<dbReference type="Proteomes" id="UP000622648">
    <property type="component" value="Unassembled WGS sequence"/>
</dbReference>
<dbReference type="InterPro" id="IPR025367">
    <property type="entry name" value="DUF4271"/>
</dbReference>
<comment type="caution">
    <text evidence="4">The sequence shown here is derived from an EMBL/GenBank/DDBJ whole genome shotgun (WGS) entry which is preliminary data.</text>
</comment>
<accession>A0A4R2H9T4</accession>
<feature type="transmembrane region" description="Helical" evidence="1">
    <location>
        <begin position="119"/>
        <end position="137"/>
    </location>
</feature>
<keyword evidence="6" id="KW-1185">Reference proteome</keyword>
<reference evidence="6" key="2">
    <citation type="journal article" date="2019" name="Int. J. Syst. Evol. Microbiol.">
        <title>The Global Catalogue of Microorganisms (GCM) 10K type strain sequencing project: providing services to taxonomists for standard genome sequencing and annotation.</title>
        <authorList>
            <consortium name="The Broad Institute Genomics Platform"/>
            <consortium name="The Broad Institute Genome Sequencing Center for Infectious Disease"/>
            <person name="Wu L."/>
            <person name="Ma J."/>
        </authorList>
    </citation>
    <scope>NUCLEOTIDE SEQUENCE [LARGE SCALE GENOMIC DNA]</scope>
    <source>
        <strain evidence="6">CGMCC 1.15644</strain>
    </source>
</reference>
<evidence type="ECO:0000313" key="4">
    <source>
        <dbReference type="EMBL" id="TCO23778.1"/>
    </source>
</evidence>
<dbReference type="Pfam" id="PF14093">
    <property type="entry name" value="DUF4271"/>
    <property type="match status" value="1"/>
</dbReference>
<gene>
    <name evidence="4" type="ORF">EV200_105247</name>
    <name evidence="3" type="ORF">GCM10011413_31140</name>
</gene>
<keyword evidence="2" id="KW-0732">Signal</keyword>
<feature type="transmembrane region" description="Helical" evidence="1">
    <location>
        <begin position="207"/>
        <end position="232"/>
    </location>
</feature>
<reference evidence="3" key="1">
    <citation type="journal article" date="2014" name="Int. J. Syst. Evol. Microbiol.">
        <title>Complete genome of a new Firmicutes species belonging to the dominant human colonic microbiota ('Ruminococcus bicirculans') reveals two chromosomes and a selective capacity to utilize plant glucans.</title>
        <authorList>
            <consortium name="NISC Comparative Sequencing Program"/>
            <person name="Wegmann U."/>
            <person name="Louis P."/>
            <person name="Goesmann A."/>
            <person name="Henrissat B."/>
            <person name="Duncan S.H."/>
            <person name="Flint H.J."/>
        </authorList>
    </citation>
    <scope>NUCLEOTIDE SEQUENCE</scope>
    <source>
        <strain evidence="3">CGMCC 1.15644</strain>
    </source>
</reference>
<proteinExistence type="predicted"/>
<evidence type="ECO:0000313" key="6">
    <source>
        <dbReference type="Proteomes" id="UP000622648"/>
    </source>
</evidence>
<keyword evidence="1" id="KW-1133">Transmembrane helix</keyword>
<dbReference type="Proteomes" id="UP000295684">
    <property type="component" value="Unassembled WGS sequence"/>
</dbReference>
<evidence type="ECO:0000313" key="5">
    <source>
        <dbReference type="Proteomes" id="UP000295684"/>
    </source>
</evidence>
<feature type="transmembrane region" description="Helical" evidence="1">
    <location>
        <begin position="271"/>
        <end position="288"/>
    </location>
</feature>
<dbReference type="EMBL" id="BMJO01000005">
    <property type="protein sequence ID" value="GGE62538.1"/>
    <property type="molecule type" value="Genomic_DNA"/>
</dbReference>
<feature type="chain" id="PRO_5020827587" evidence="2">
    <location>
        <begin position="24"/>
        <end position="329"/>
    </location>
</feature>
<evidence type="ECO:0000256" key="2">
    <source>
        <dbReference type="SAM" id="SignalP"/>
    </source>
</evidence>
<protein>
    <submittedName>
        <fullName evidence="4">Uncharacterized protein DUF4271</fullName>
    </submittedName>
</protein>
<feature type="transmembrane region" description="Helical" evidence="1">
    <location>
        <begin position="173"/>
        <end position="195"/>
    </location>
</feature>
<organism evidence="4 5">
    <name type="scientific">Pedobacter psychrotolerans</name>
    <dbReference type="NCBI Taxonomy" id="1843235"/>
    <lineage>
        <taxon>Bacteria</taxon>
        <taxon>Pseudomonadati</taxon>
        <taxon>Bacteroidota</taxon>
        <taxon>Sphingobacteriia</taxon>
        <taxon>Sphingobacteriales</taxon>
        <taxon>Sphingobacteriaceae</taxon>
        <taxon>Pedobacter</taxon>
    </lineage>
</organism>
<keyword evidence="1" id="KW-0472">Membrane</keyword>
<feature type="signal peptide" evidence="2">
    <location>
        <begin position="1"/>
        <end position="23"/>
    </location>
</feature>